<keyword evidence="2" id="KW-1185">Reference proteome</keyword>
<organism evidence="1 2">
    <name type="scientific">Sporofaciens musculi</name>
    <dbReference type="NCBI Taxonomy" id="2681861"/>
    <lineage>
        <taxon>Bacteria</taxon>
        <taxon>Bacillati</taxon>
        <taxon>Bacillota</taxon>
        <taxon>Clostridia</taxon>
        <taxon>Lachnospirales</taxon>
        <taxon>Lachnospiraceae</taxon>
        <taxon>Sporofaciens</taxon>
    </lineage>
</organism>
<proteinExistence type="predicted"/>
<protein>
    <recommendedName>
        <fullName evidence="3">Transposase (putative) YhgA-like domain-containing protein</fullName>
    </recommendedName>
</protein>
<evidence type="ECO:0008006" key="3">
    <source>
        <dbReference type="Google" id="ProtNLM"/>
    </source>
</evidence>
<gene>
    <name evidence="1" type="ORF">GN277_01005</name>
</gene>
<dbReference type="RefSeq" id="WP_159749084.1">
    <property type="nucleotide sequence ID" value="NZ_WUQX01000001.1"/>
</dbReference>
<sequence length="299" mass="34573">MQGETLQEEPQEKTAEKKETFAKYTAKDSVFGALFQDKKYLMQLYRTLHPEDAETTEDALTDITIRNVLTNGIYNDLCFRVGDKVMFLVEHQSSWTMNIIIRVLMYLVQIYHDYFEEQGADLYGSKKVHVPVPELYMIFTGERADRPETISLSKEFFGGKECAIEVKVKVLYGGKGNDIISQYVDFTKVYNEQVKQYGRSREAVTETIRICKDRDVLRKFLAGREKEVISIMMALFDEEKIMRTHIASERREAAREAVREAVENMLKTGKMSAEEIAGYFTELSVEDVREIEKGLLQTI</sequence>
<reference evidence="1 2" key="1">
    <citation type="submission" date="2019-12" db="EMBL/GenBank/DDBJ databases">
        <title>Sporaefaciens musculi gen. nov., sp. nov., a novel bacterium isolated from the caecum of an obese mouse.</title>
        <authorList>
            <person name="Rasmussen T.S."/>
            <person name="Streidl T."/>
            <person name="Hitch T.C.A."/>
            <person name="Wortmann E."/>
            <person name="Deptula P."/>
            <person name="Hansen M."/>
            <person name="Nielsen D.S."/>
            <person name="Clavel T."/>
            <person name="Vogensen F.K."/>
        </authorList>
    </citation>
    <scope>NUCLEOTIDE SEQUENCE [LARGE SCALE GENOMIC DNA]</scope>
    <source>
        <strain evidence="1 2">WCA-9-b2</strain>
    </source>
</reference>
<dbReference type="EMBL" id="WUQX01000001">
    <property type="protein sequence ID" value="MXP74062.1"/>
    <property type="molecule type" value="Genomic_DNA"/>
</dbReference>
<dbReference type="AlphaFoldDB" id="A0A7X3MD08"/>
<evidence type="ECO:0000313" key="1">
    <source>
        <dbReference type="EMBL" id="MXP74062.1"/>
    </source>
</evidence>
<accession>A0A7X3MD08</accession>
<dbReference type="Proteomes" id="UP000460412">
    <property type="component" value="Unassembled WGS sequence"/>
</dbReference>
<name>A0A7X3MD08_9FIRM</name>
<comment type="caution">
    <text evidence="1">The sequence shown here is derived from an EMBL/GenBank/DDBJ whole genome shotgun (WGS) entry which is preliminary data.</text>
</comment>
<evidence type="ECO:0000313" key="2">
    <source>
        <dbReference type="Proteomes" id="UP000460412"/>
    </source>
</evidence>